<evidence type="ECO:0000259" key="1">
    <source>
        <dbReference type="Pfam" id="PF16206"/>
    </source>
</evidence>
<dbReference type="EMBL" id="BMAT01011756">
    <property type="protein sequence ID" value="GFR78528.1"/>
    <property type="molecule type" value="Genomic_DNA"/>
</dbReference>
<feature type="domain" description="Mon2 C-terminal" evidence="1">
    <location>
        <begin position="80"/>
        <end position="300"/>
    </location>
</feature>
<proteinExistence type="predicted"/>
<reference evidence="2 3" key="1">
    <citation type="journal article" date="2021" name="Elife">
        <title>Chloroplast acquisition without the gene transfer in kleptoplastic sea slugs, Plakobranchus ocellatus.</title>
        <authorList>
            <person name="Maeda T."/>
            <person name="Takahashi S."/>
            <person name="Yoshida T."/>
            <person name="Shimamura S."/>
            <person name="Takaki Y."/>
            <person name="Nagai Y."/>
            <person name="Toyoda A."/>
            <person name="Suzuki Y."/>
            <person name="Arimoto A."/>
            <person name="Ishii H."/>
            <person name="Satoh N."/>
            <person name="Nishiyama T."/>
            <person name="Hasebe M."/>
            <person name="Maruyama T."/>
            <person name="Minagawa J."/>
            <person name="Obokata J."/>
            <person name="Shigenobu S."/>
        </authorList>
    </citation>
    <scope>NUCLEOTIDE SEQUENCE [LARGE SCALE GENOMIC DNA]</scope>
</reference>
<comment type="caution">
    <text evidence="2">The sequence shown here is derived from an EMBL/GenBank/DDBJ whole genome shotgun (WGS) entry which is preliminary data.</text>
</comment>
<sequence length="315" mass="34289">MHRTEAQELTMDASVLFKDMKLQAINRHVKFICGKFRDIAAAAWPQVCLPIPNHLVAGGRVSVHRTGAGPACGPSTTGCPPTLSVEDFQRDEALDCRLIRLIREDILPHAAHLPPEFMVSVMSLLNKGSIHSTTSDSFVDTESSRKLREEFARTCFETLLQFSFVSSSPSSSSLASGEAGSLPEGAGAMSEQGQLTRLAVLSLLSRCREVLTRYSEDERLSGKCPLPRPRLAEMSSVLKAITTLLQSLKKAPQENVEVNVWDQVIRLYPALVECTTSPSPQVSKSLRDALHEFRDLLAPPSSCPQSGTSSLSNGS</sequence>
<dbReference type="Proteomes" id="UP000762676">
    <property type="component" value="Unassembled WGS sequence"/>
</dbReference>
<dbReference type="AlphaFoldDB" id="A0AAV4G0T5"/>
<organism evidence="2 3">
    <name type="scientific">Elysia marginata</name>
    <dbReference type="NCBI Taxonomy" id="1093978"/>
    <lineage>
        <taxon>Eukaryota</taxon>
        <taxon>Metazoa</taxon>
        <taxon>Spiralia</taxon>
        <taxon>Lophotrochozoa</taxon>
        <taxon>Mollusca</taxon>
        <taxon>Gastropoda</taxon>
        <taxon>Heterobranchia</taxon>
        <taxon>Euthyneura</taxon>
        <taxon>Panpulmonata</taxon>
        <taxon>Sacoglossa</taxon>
        <taxon>Placobranchoidea</taxon>
        <taxon>Plakobranchidae</taxon>
        <taxon>Elysia</taxon>
    </lineage>
</organism>
<name>A0AAV4G0T5_9GAST</name>
<protein>
    <submittedName>
        <fullName evidence="2">Protein MON2 homolog</fullName>
    </submittedName>
</protein>
<keyword evidence="3" id="KW-1185">Reference proteome</keyword>
<evidence type="ECO:0000313" key="3">
    <source>
        <dbReference type="Proteomes" id="UP000762676"/>
    </source>
</evidence>
<accession>A0AAV4G0T5</accession>
<gene>
    <name evidence="2" type="ORF">ElyMa_005851800</name>
</gene>
<dbReference type="Pfam" id="PF16206">
    <property type="entry name" value="Mon2_C"/>
    <property type="match status" value="1"/>
</dbReference>
<evidence type="ECO:0000313" key="2">
    <source>
        <dbReference type="EMBL" id="GFR78528.1"/>
    </source>
</evidence>
<dbReference type="InterPro" id="IPR032817">
    <property type="entry name" value="Mon2_C"/>
</dbReference>